<dbReference type="GO" id="GO:0005634">
    <property type="term" value="C:nucleus"/>
    <property type="evidence" value="ECO:0007669"/>
    <property type="project" value="UniProtKB-SubCell"/>
</dbReference>
<dbReference type="PANTHER" id="PTHR47416">
    <property type="entry name" value="BASIC-LEUCINE ZIPPER TRANSCRIPTION FACTOR F-RELATED"/>
    <property type="match status" value="1"/>
</dbReference>
<comment type="subcellular location">
    <subcellularLocation>
        <location evidence="1">Nucleus</location>
    </subcellularLocation>
</comment>
<dbReference type="PANTHER" id="PTHR47416:SF8">
    <property type="entry name" value="BASIC-LEUCINE ZIPPER TRANSCRIPTION FACTOR E-RELATED"/>
    <property type="match status" value="1"/>
</dbReference>
<keyword evidence="6" id="KW-0539">Nucleus</keyword>
<feature type="compositionally biased region" description="Basic and acidic residues" evidence="7">
    <location>
        <begin position="73"/>
        <end position="86"/>
    </location>
</feature>
<reference evidence="11" key="2">
    <citation type="submission" date="2012-11" db="EMBL/GenBank/DDBJ databases">
        <authorList>
            <person name="Kuo A."/>
            <person name="Curtis B.A."/>
            <person name="Tanifuji G."/>
            <person name="Burki F."/>
            <person name="Gruber A."/>
            <person name="Irimia M."/>
            <person name="Maruyama S."/>
            <person name="Arias M.C."/>
            <person name="Ball S.G."/>
            <person name="Gile G.H."/>
            <person name="Hirakawa Y."/>
            <person name="Hopkins J.F."/>
            <person name="Rensing S.A."/>
            <person name="Schmutz J."/>
            <person name="Symeonidi A."/>
            <person name="Elias M."/>
            <person name="Eveleigh R.J."/>
            <person name="Herman E.K."/>
            <person name="Klute M.J."/>
            <person name="Nakayama T."/>
            <person name="Obornik M."/>
            <person name="Reyes-Prieto A."/>
            <person name="Armbrust E.V."/>
            <person name="Aves S.J."/>
            <person name="Beiko R.G."/>
            <person name="Coutinho P."/>
            <person name="Dacks J.B."/>
            <person name="Durnford D.G."/>
            <person name="Fast N.M."/>
            <person name="Green B.R."/>
            <person name="Grisdale C."/>
            <person name="Hempe F."/>
            <person name="Henrissat B."/>
            <person name="Hoppner M.P."/>
            <person name="Ishida K.-I."/>
            <person name="Kim E."/>
            <person name="Koreny L."/>
            <person name="Kroth P.G."/>
            <person name="Liu Y."/>
            <person name="Malik S.-B."/>
            <person name="Maier U.G."/>
            <person name="McRose D."/>
            <person name="Mock T."/>
            <person name="Neilson J.A."/>
            <person name="Onodera N.T."/>
            <person name="Poole A.M."/>
            <person name="Pritham E.J."/>
            <person name="Richards T.A."/>
            <person name="Rocap G."/>
            <person name="Roy S.W."/>
            <person name="Sarai C."/>
            <person name="Schaack S."/>
            <person name="Shirato S."/>
            <person name="Slamovits C.H."/>
            <person name="Spencer D.F."/>
            <person name="Suzuki S."/>
            <person name="Worden A.Z."/>
            <person name="Zauner S."/>
            <person name="Barry K."/>
            <person name="Bell C."/>
            <person name="Bharti A.K."/>
            <person name="Crow J.A."/>
            <person name="Grimwood J."/>
            <person name="Kramer R."/>
            <person name="Lindquist E."/>
            <person name="Lucas S."/>
            <person name="Salamov A."/>
            <person name="McFadden G.I."/>
            <person name="Lane C.E."/>
            <person name="Keeling P.J."/>
            <person name="Gray M.W."/>
            <person name="Grigoriev I.V."/>
            <person name="Archibald J.M."/>
        </authorList>
    </citation>
    <scope>NUCLEOTIDE SEQUENCE</scope>
    <source>
        <strain evidence="11">CCMP2712</strain>
    </source>
</reference>
<dbReference type="Proteomes" id="UP000011087">
    <property type="component" value="Unassembled WGS sequence"/>
</dbReference>
<dbReference type="Pfam" id="PF00170">
    <property type="entry name" value="bZIP_1"/>
    <property type="match status" value="1"/>
</dbReference>
<evidence type="ECO:0000256" key="4">
    <source>
        <dbReference type="ARBA" id="ARBA00023125"/>
    </source>
</evidence>
<keyword evidence="5" id="KW-0804">Transcription</keyword>
<gene>
    <name evidence="9" type="ORF">GUITHDRAFT_152157</name>
</gene>
<evidence type="ECO:0000313" key="9">
    <source>
        <dbReference type="EMBL" id="EKX47088.1"/>
    </source>
</evidence>
<dbReference type="CDD" id="cd14704">
    <property type="entry name" value="bZIP_HY5-like"/>
    <property type="match status" value="1"/>
</dbReference>
<feature type="compositionally biased region" description="Basic and acidic residues" evidence="7">
    <location>
        <begin position="10"/>
        <end position="19"/>
    </location>
</feature>
<name>L1JEW9_GUITC</name>
<evidence type="ECO:0000259" key="8">
    <source>
        <dbReference type="PROSITE" id="PS50217"/>
    </source>
</evidence>
<evidence type="ECO:0000256" key="3">
    <source>
        <dbReference type="ARBA" id="ARBA00023015"/>
    </source>
</evidence>
<dbReference type="SMART" id="SM00338">
    <property type="entry name" value="BRLZ"/>
    <property type="match status" value="1"/>
</dbReference>
<dbReference type="PROSITE" id="PS00036">
    <property type="entry name" value="BZIP_BASIC"/>
    <property type="match status" value="1"/>
</dbReference>
<evidence type="ECO:0000256" key="1">
    <source>
        <dbReference type="ARBA" id="ARBA00004123"/>
    </source>
</evidence>
<evidence type="ECO:0000256" key="6">
    <source>
        <dbReference type="ARBA" id="ARBA00023242"/>
    </source>
</evidence>
<dbReference type="EnsemblProtists" id="EKX47088">
    <property type="protein sequence ID" value="EKX47088"/>
    <property type="gene ID" value="GUITHDRAFT_152157"/>
</dbReference>
<dbReference type="GeneID" id="17303724"/>
<evidence type="ECO:0000256" key="5">
    <source>
        <dbReference type="ARBA" id="ARBA00023163"/>
    </source>
</evidence>
<comment type="similarity">
    <text evidence="2">Belongs to the bZIP family.</text>
</comment>
<reference evidence="9 11" key="1">
    <citation type="journal article" date="2012" name="Nature">
        <title>Algal genomes reveal evolutionary mosaicism and the fate of nucleomorphs.</title>
        <authorList>
            <consortium name="DOE Joint Genome Institute"/>
            <person name="Curtis B.A."/>
            <person name="Tanifuji G."/>
            <person name="Burki F."/>
            <person name="Gruber A."/>
            <person name="Irimia M."/>
            <person name="Maruyama S."/>
            <person name="Arias M.C."/>
            <person name="Ball S.G."/>
            <person name="Gile G.H."/>
            <person name="Hirakawa Y."/>
            <person name="Hopkins J.F."/>
            <person name="Kuo A."/>
            <person name="Rensing S.A."/>
            <person name="Schmutz J."/>
            <person name="Symeonidi A."/>
            <person name="Elias M."/>
            <person name="Eveleigh R.J."/>
            <person name="Herman E.K."/>
            <person name="Klute M.J."/>
            <person name="Nakayama T."/>
            <person name="Obornik M."/>
            <person name="Reyes-Prieto A."/>
            <person name="Armbrust E.V."/>
            <person name="Aves S.J."/>
            <person name="Beiko R.G."/>
            <person name="Coutinho P."/>
            <person name="Dacks J.B."/>
            <person name="Durnford D.G."/>
            <person name="Fast N.M."/>
            <person name="Green B.R."/>
            <person name="Grisdale C.J."/>
            <person name="Hempel F."/>
            <person name="Henrissat B."/>
            <person name="Hoppner M.P."/>
            <person name="Ishida K."/>
            <person name="Kim E."/>
            <person name="Koreny L."/>
            <person name="Kroth P.G."/>
            <person name="Liu Y."/>
            <person name="Malik S.B."/>
            <person name="Maier U.G."/>
            <person name="McRose D."/>
            <person name="Mock T."/>
            <person name="Neilson J.A."/>
            <person name="Onodera N.T."/>
            <person name="Poole A.M."/>
            <person name="Pritham E.J."/>
            <person name="Richards T.A."/>
            <person name="Rocap G."/>
            <person name="Roy S.W."/>
            <person name="Sarai C."/>
            <person name="Schaack S."/>
            <person name="Shirato S."/>
            <person name="Slamovits C.H."/>
            <person name="Spencer D.F."/>
            <person name="Suzuki S."/>
            <person name="Worden A.Z."/>
            <person name="Zauner S."/>
            <person name="Barry K."/>
            <person name="Bell C."/>
            <person name="Bharti A.K."/>
            <person name="Crow J.A."/>
            <person name="Grimwood J."/>
            <person name="Kramer R."/>
            <person name="Lindquist E."/>
            <person name="Lucas S."/>
            <person name="Salamov A."/>
            <person name="McFadden G.I."/>
            <person name="Lane C.E."/>
            <person name="Keeling P.J."/>
            <person name="Gray M.W."/>
            <person name="Grigoriev I.V."/>
            <person name="Archibald J.M."/>
        </authorList>
    </citation>
    <scope>NUCLEOTIDE SEQUENCE</scope>
    <source>
        <strain evidence="9 11">CCMP2712</strain>
    </source>
</reference>
<feature type="domain" description="BZIP" evidence="8">
    <location>
        <begin position="128"/>
        <end position="190"/>
    </location>
</feature>
<keyword evidence="3" id="KW-0805">Transcription regulation</keyword>
<feature type="non-terminal residue" evidence="9">
    <location>
        <position position="190"/>
    </location>
</feature>
<dbReference type="SUPFAM" id="SSF57959">
    <property type="entry name" value="Leucine zipper domain"/>
    <property type="match status" value="1"/>
</dbReference>
<dbReference type="RefSeq" id="XP_005834068.1">
    <property type="nucleotide sequence ID" value="XM_005834011.1"/>
</dbReference>
<evidence type="ECO:0000313" key="11">
    <source>
        <dbReference type="Proteomes" id="UP000011087"/>
    </source>
</evidence>
<sequence>MTRPGPAEETPSRLRESSRRVSRGSPNKNLPVKAKAEYASKNLLMSTEEDRTSNASTADKHDSDFSSGGSQHSDGEMPRGDYRGDEIDAASSLATIILAGNGSKKRGSSSIMFSPKDSQHDSDADPVSVKKQRRREKNRASAQQSRQRKKHHLETLECRVDVLEQEKAALALRLESLLAENKKLRGQLAL</sequence>
<dbReference type="HOGENOM" id="CLU_1431536_0_0_1"/>
<dbReference type="STRING" id="905079.L1JEW9"/>
<evidence type="ECO:0000313" key="10">
    <source>
        <dbReference type="EnsemblProtists" id="EKX47088"/>
    </source>
</evidence>
<dbReference type="GO" id="GO:0003677">
    <property type="term" value="F:DNA binding"/>
    <property type="evidence" value="ECO:0007669"/>
    <property type="project" value="UniProtKB-KW"/>
</dbReference>
<evidence type="ECO:0000256" key="7">
    <source>
        <dbReference type="SAM" id="MobiDB-lite"/>
    </source>
</evidence>
<dbReference type="GO" id="GO:0003700">
    <property type="term" value="F:DNA-binding transcription factor activity"/>
    <property type="evidence" value="ECO:0007669"/>
    <property type="project" value="InterPro"/>
</dbReference>
<dbReference type="EMBL" id="JH992991">
    <property type="protein sequence ID" value="EKX47088.1"/>
    <property type="molecule type" value="Genomic_DNA"/>
</dbReference>
<evidence type="ECO:0000256" key="2">
    <source>
        <dbReference type="ARBA" id="ARBA00007163"/>
    </source>
</evidence>
<dbReference type="OrthoDB" id="674948at2759"/>
<keyword evidence="4" id="KW-0238">DNA-binding</keyword>
<proteinExistence type="inferred from homology"/>
<dbReference type="InterPro" id="IPR046347">
    <property type="entry name" value="bZIP_sf"/>
</dbReference>
<reference evidence="10" key="3">
    <citation type="submission" date="2016-03" db="UniProtKB">
        <authorList>
            <consortium name="EnsemblProtists"/>
        </authorList>
    </citation>
    <scope>IDENTIFICATION</scope>
</reference>
<dbReference type="KEGG" id="gtt:GUITHDRAFT_152157"/>
<accession>L1JEW9</accession>
<feature type="compositionally biased region" description="Basic and acidic residues" evidence="7">
    <location>
        <begin position="48"/>
        <end position="64"/>
    </location>
</feature>
<dbReference type="AlphaFoldDB" id="L1JEW9"/>
<protein>
    <recommendedName>
        <fullName evidence="8">BZIP domain-containing protein</fullName>
    </recommendedName>
</protein>
<dbReference type="PROSITE" id="PS50217">
    <property type="entry name" value="BZIP"/>
    <property type="match status" value="1"/>
</dbReference>
<dbReference type="InterPro" id="IPR004827">
    <property type="entry name" value="bZIP"/>
</dbReference>
<keyword evidence="11" id="KW-1185">Reference proteome</keyword>
<feature type="region of interest" description="Disordered" evidence="7">
    <location>
        <begin position="1"/>
        <end position="86"/>
    </location>
</feature>
<feature type="region of interest" description="Disordered" evidence="7">
    <location>
        <begin position="100"/>
        <end position="155"/>
    </location>
</feature>
<dbReference type="PaxDb" id="55529-EKX47088"/>
<organism evidence="9">
    <name type="scientific">Guillardia theta (strain CCMP2712)</name>
    <name type="common">Cryptophyte</name>
    <dbReference type="NCBI Taxonomy" id="905079"/>
    <lineage>
        <taxon>Eukaryota</taxon>
        <taxon>Cryptophyceae</taxon>
        <taxon>Pyrenomonadales</taxon>
        <taxon>Geminigeraceae</taxon>
        <taxon>Guillardia</taxon>
    </lineage>
</organism>
<dbReference type="Gene3D" id="1.20.5.170">
    <property type="match status" value="1"/>
</dbReference>